<evidence type="ECO:0000313" key="5">
    <source>
        <dbReference type="Proteomes" id="UP000660862"/>
    </source>
</evidence>
<accession>A0A917M592</accession>
<dbReference type="Gene3D" id="2.60.120.1440">
    <property type="match status" value="1"/>
</dbReference>
<dbReference type="PANTHER" id="PTHR30273">
    <property type="entry name" value="PERIPLASMIC SIGNAL SENSOR AND SIGMA FACTOR ACTIVATOR FECR-RELATED"/>
    <property type="match status" value="1"/>
</dbReference>
<feature type="domain" description="FecR protein" evidence="2">
    <location>
        <begin position="171"/>
        <end position="265"/>
    </location>
</feature>
<dbReference type="PANTHER" id="PTHR30273:SF2">
    <property type="entry name" value="PROTEIN FECR"/>
    <property type="match status" value="1"/>
</dbReference>
<evidence type="ECO:0000256" key="1">
    <source>
        <dbReference type="SAM" id="Phobius"/>
    </source>
</evidence>
<dbReference type="InterPro" id="IPR032508">
    <property type="entry name" value="FecR_C"/>
</dbReference>
<dbReference type="EMBL" id="BMER01000001">
    <property type="protein sequence ID" value="GGG78231.1"/>
    <property type="molecule type" value="Genomic_DNA"/>
</dbReference>
<organism evidence="4 5">
    <name type="scientific">Parapedobacter pyrenivorans</name>
    <dbReference type="NCBI Taxonomy" id="1305674"/>
    <lineage>
        <taxon>Bacteria</taxon>
        <taxon>Pseudomonadati</taxon>
        <taxon>Bacteroidota</taxon>
        <taxon>Sphingobacteriia</taxon>
        <taxon>Sphingobacteriales</taxon>
        <taxon>Sphingobacteriaceae</taxon>
        <taxon>Parapedobacter</taxon>
    </lineage>
</organism>
<sequence>MTDNKRYQELASKWLNGTITEDEKSEFRAWYNAHVDDQFELPLSFANNEEELKSRILTKIRENVKQESFYTVKPRLRWAIGIAASLFLVLSIGVYLRYGNMQQTIDRQLTEEDVQPGGNRATLMLADGRVIDLSANQSGIVIGDELTYGDGSAILEHELQPQGDPSRFMGISTPKGGQYQIVLPDGSKVWLNSASSLTYPAAFSQDKREVTLEGEAYFEVKRISPNIPFKVISGGQVVEVLGTRFNINAYKDEVAIKTTLVEGSVAVHRNATERQVAKEMILVPGEQAVLTDKGLQVNKVDTEAFTAWKDGYFYFHDATIRSVLKEFGRWYDVDIQYEKDVGDSDLFVGKIPREVSLATALQVIKGTGVRIDFREPQRLVIIKDSIGD</sequence>
<comment type="caution">
    <text evidence="4">The sequence shown here is derived from an EMBL/GenBank/DDBJ whole genome shotgun (WGS) entry which is preliminary data.</text>
</comment>
<evidence type="ECO:0000259" key="3">
    <source>
        <dbReference type="Pfam" id="PF16344"/>
    </source>
</evidence>
<dbReference type="AlphaFoldDB" id="A0A917M592"/>
<protein>
    <recommendedName>
        <fullName evidence="6">FecR family protein</fullName>
    </recommendedName>
</protein>
<dbReference type="RefSeq" id="WP_188504611.1">
    <property type="nucleotide sequence ID" value="NZ_BMER01000001.1"/>
</dbReference>
<gene>
    <name evidence="4" type="ORF">GCM10007415_07820</name>
</gene>
<feature type="transmembrane region" description="Helical" evidence="1">
    <location>
        <begin position="78"/>
        <end position="98"/>
    </location>
</feature>
<dbReference type="InterPro" id="IPR012373">
    <property type="entry name" value="Ferrdict_sens_TM"/>
</dbReference>
<dbReference type="Pfam" id="PF16344">
    <property type="entry name" value="FecR_C"/>
    <property type="match status" value="1"/>
</dbReference>
<dbReference type="InterPro" id="IPR006860">
    <property type="entry name" value="FecR"/>
</dbReference>
<dbReference type="Pfam" id="PF04773">
    <property type="entry name" value="FecR"/>
    <property type="match status" value="1"/>
</dbReference>
<keyword evidence="1" id="KW-0812">Transmembrane</keyword>
<evidence type="ECO:0008006" key="6">
    <source>
        <dbReference type="Google" id="ProtNLM"/>
    </source>
</evidence>
<dbReference type="Proteomes" id="UP000660862">
    <property type="component" value="Unassembled WGS sequence"/>
</dbReference>
<keyword evidence="5" id="KW-1185">Reference proteome</keyword>
<reference evidence="4" key="1">
    <citation type="journal article" date="2014" name="Int. J. Syst. Evol. Microbiol.">
        <title>Complete genome sequence of Corynebacterium casei LMG S-19264T (=DSM 44701T), isolated from a smear-ripened cheese.</title>
        <authorList>
            <consortium name="US DOE Joint Genome Institute (JGI-PGF)"/>
            <person name="Walter F."/>
            <person name="Albersmeier A."/>
            <person name="Kalinowski J."/>
            <person name="Ruckert C."/>
        </authorList>
    </citation>
    <scope>NUCLEOTIDE SEQUENCE</scope>
    <source>
        <strain evidence="4">CGMCC 1.12195</strain>
    </source>
</reference>
<reference evidence="4" key="2">
    <citation type="submission" date="2020-09" db="EMBL/GenBank/DDBJ databases">
        <authorList>
            <person name="Sun Q."/>
            <person name="Zhou Y."/>
        </authorList>
    </citation>
    <scope>NUCLEOTIDE SEQUENCE</scope>
    <source>
        <strain evidence="4">CGMCC 1.12195</strain>
    </source>
</reference>
<dbReference type="Gene3D" id="3.55.50.30">
    <property type="match status" value="1"/>
</dbReference>
<proteinExistence type="predicted"/>
<feature type="domain" description="Protein FecR C-terminal" evidence="3">
    <location>
        <begin position="312"/>
        <end position="379"/>
    </location>
</feature>
<keyword evidence="1" id="KW-1133">Transmembrane helix</keyword>
<evidence type="ECO:0000313" key="4">
    <source>
        <dbReference type="EMBL" id="GGG78231.1"/>
    </source>
</evidence>
<dbReference type="GO" id="GO:0016989">
    <property type="term" value="F:sigma factor antagonist activity"/>
    <property type="evidence" value="ECO:0007669"/>
    <property type="project" value="TreeGrafter"/>
</dbReference>
<keyword evidence="1" id="KW-0472">Membrane</keyword>
<name>A0A917M592_9SPHI</name>
<evidence type="ECO:0000259" key="2">
    <source>
        <dbReference type="Pfam" id="PF04773"/>
    </source>
</evidence>